<evidence type="ECO:0000259" key="7">
    <source>
        <dbReference type="Pfam" id="PF02826"/>
    </source>
</evidence>
<feature type="domain" description="D-isomer specific 2-hydroxyacid dehydrogenase catalytic" evidence="6">
    <location>
        <begin position="65"/>
        <end position="353"/>
    </location>
</feature>
<comment type="similarity">
    <text evidence="1 4">Belongs to the D-isomer specific 2-hydroxyacid dehydrogenase family.</text>
</comment>
<dbReference type="GO" id="GO:0051287">
    <property type="term" value="F:NAD binding"/>
    <property type="evidence" value="ECO:0007669"/>
    <property type="project" value="InterPro"/>
</dbReference>
<dbReference type="PROSITE" id="PS00065">
    <property type="entry name" value="D_2_HYDROXYACID_DH_1"/>
    <property type="match status" value="1"/>
</dbReference>
<name>A0A7K0GB08_9ACTN</name>
<dbReference type="InterPro" id="IPR036291">
    <property type="entry name" value="NAD(P)-bd_dom_sf"/>
</dbReference>
<dbReference type="SUPFAM" id="SSF51735">
    <property type="entry name" value="NAD(P)-binding Rossmann-fold domains"/>
    <property type="match status" value="1"/>
</dbReference>
<dbReference type="Proteomes" id="UP000470010">
    <property type="component" value="Unassembled WGS sequence"/>
</dbReference>
<dbReference type="GO" id="GO:0008720">
    <property type="term" value="F:D-lactate dehydrogenase (NAD+) activity"/>
    <property type="evidence" value="ECO:0007669"/>
    <property type="project" value="TreeGrafter"/>
</dbReference>
<dbReference type="PROSITE" id="PS00670">
    <property type="entry name" value="D_2_HYDROXYACID_DH_2"/>
    <property type="match status" value="1"/>
</dbReference>
<keyword evidence="2 4" id="KW-0560">Oxidoreductase</keyword>
<evidence type="ECO:0000313" key="9">
    <source>
        <dbReference type="Proteomes" id="UP000470010"/>
    </source>
</evidence>
<dbReference type="InterPro" id="IPR006140">
    <property type="entry name" value="D-isomer_DH_NAD-bd"/>
</dbReference>
<dbReference type="InterPro" id="IPR029753">
    <property type="entry name" value="D-isomer_DH_CS"/>
</dbReference>
<evidence type="ECO:0000256" key="2">
    <source>
        <dbReference type="ARBA" id="ARBA00023002"/>
    </source>
</evidence>
<feature type="region of interest" description="Disordered" evidence="5">
    <location>
        <begin position="1"/>
        <end position="48"/>
    </location>
</feature>
<dbReference type="Pfam" id="PF00389">
    <property type="entry name" value="2-Hacid_dh"/>
    <property type="match status" value="1"/>
</dbReference>
<dbReference type="AlphaFoldDB" id="A0A7K0GB08"/>
<reference evidence="9" key="1">
    <citation type="submission" date="2019-08" db="EMBL/GenBank/DDBJ databases">
        <title>Arthrobacter sp. nov., isolated from plateau pika and Tibetan wild ass.</title>
        <authorList>
            <person name="Ge Y."/>
        </authorList>
    </citation>
    <scope>NUCLEOTIDE SEQUENCE [LARGE SCALE GENOMIC DNA]</scope>
    <source>
        <strain evidence="9">HF-1365</strain>
    </source>
</reference>
<dbReference type="Pfam" id="PF02826">
    <property type="entry name" value="2-Hacid_dh_C"/>
    <property type="match status" value="1"/>
</dbReference>
<feature type="domain" description="D-isomer specific 2-hydroxyacid dehydrogenase NAD-binding" evidence="7">
    <location>
        <begin position="142"/>
        <end position="329"/>
    </location>
</feature>
<dbReference type="PANTHER" id="PTHR43026:SF1">
    <property type="entry name" value="2-HYDROXYACID DEHYDROGENASE HOMOLOG 1-RELATED"/>
    <property type="match status" value="1"/>
</dbReference>
<evidence type="ECO:0000256" key="4">
    <source>
        <dbReference type="RuleBase" id="RU003719"/>
    </source>
</evidence>
<dbReference type="SUPFAM" id="SSF52283">
    <property type="entry name" value="Formate/glycerate dehydrogenase catalytic domain-like"/>
    <property type="match status" value="1"/>
</dbReference>
<dbReference type="PANTHER" id="PTHR43026">
    <property type="entry name" value="2-HYDROXYACID DEHYDROGENASE HOMOLOG 1-RELATED"/>
    <property type="match status" value="1"/>
</dbReference>
<dbReference type="EMBL" id="VTFZ01000016">
    <property type="protein sequence ID" value="MRX80851.1"/>
    <property type="molecule type" value="Genomic_DNA"/>
</dbReference>
<comment type="caution">
    <text evidence="8">The sequence shown here is derived from an EMBL/GenBank/DDBJ whole genome shotgun (WGS) entry which is preliminary data.</text>
</comment>
<accession>A0A7K0GB08</accession>
<protein>
    <submittedName>
        <fullName evidence="8">Lactate dehydrogenase</fullName>
    </submittedName>
</protein>
<organism evidence="8 9">
    <name type="scientific">Enorma shizhengliae</name>
    <dbReference type="NCBI Taxonomy" id="2606615"/>
    <lineage>
        <taxon>Bacteria</taxon>
        <taxon>Bacillati</taxon>
        <taxon>Actinomycetota</taxon>
        <taxon>Coriobacteriia</taxon>
        <taxon>Coriobacteriales</taxon>
        <taxon>Coriobacteriaceae</taxon>
        <taxon>Enorma</taxon>
    </lineage>
</organism>
<evidence type="ECO:0000256" key="1">
    <source>
        <dbReference type="ARBA" id="ARBA00005854"/>
    </source>
</evidence>
<dbReference type="Gene3D" id="3.40.50.720">
    <property type="entry name" value="NAD(P)-binding Rossmann-like Domain"/>
    <property type="match status" value="2"/>
</dbReference>
<evidence type="ECO:0000256" key="5">
    <source>
        <dbReference type="SAM" id="MobiDB-lite"/>
    </source>
</evidence>
<evidence type="ECO:0000313" key="8">
    <source>
        <dbReference type="EMBL" id="MRX80851.1"/>
    </source>
</evidence>
<evidence type="ECO:0000256" key="3">
    <source>
        <dbReference type="ARBA" id="ARBA00023027"/>
    </source>
</evidence>
<gene>
    <name evidence="8" type="ORF">GJE22_09690</name>
</gene>
<dbReference type="InterPro" id="IPR058205">
    <property type="entry name" value="D-LDH-like"/>
</dbReference>
<keyword evidence="9" id="KW-1185">Reference proteome</keyword>
<keyword evidence="3" id="KW-0520">NAD</keyword>
<evidence type="ECO:0000259" key="6">
    <source>
        <dbReference type="Pfam" id="PF00389"/>
    </source>
</evidence>
<dbReference type="InterPro" id="IPR006139">
    <property type="entry name" value="D-isomer_2_OHA_DH_cat_dom"/>
</dbReference>
<proteinExistence type="inferred from homology"/>
<dbReference type="InterPro" id="IPR029752">
    <property type="entry name" value="D-isomer_DH_CS1"/>
</dbReference>
<sequence>MAGDAQVAGGTQVAGDEPVGTGAASRVGDAAKPGAAPQASDAPKRGAALQTCAAPSDITIDAVPDELGIENVASAQGFDAVVISGRSAMTAEVLDRLAELGVKYLATRTVGVDHIDVAHAHELGLRVCNTGYPPEGVAEFAVMLMLIVLRRYKPTLWRQQVNDYSLGGLEGRELGRLTVGIVGTGRIGQQVARILGGFGSKVLGYDPYPSDAARAAGIEYVPLEELYRRSDVVTLHVPLTEENRGMVDAEAINQMRDGVVLVNVSRGELIDVAAVTSAIEFEKIGALAMDVFADEGGIYHESRVNDIIRNRDMAYLRQFPNVVLTPHMAFYTDTNVNSMVEQGVRGVIAMAEGPGSWASEV</sequence>
<dbReference type="PROSITE" id="PS00671">
    <property type="entry name" value="D_2_HYDROXYACID_DH_3"/>
    <property type="match status" value="1"/>
</dbReference>